<dbReference type="Gene3D" id="3.30.200.20">
    <property type="entry name" value="Phosphorylase Kinase, domain 1"/>
    <property type="match status" value="1"/>
</dbReference>
<feature type="domain" description="Protein kinase" evidence="9">
    <location>
        <begin position="258"/>
        <end position="523"/>
    </location>
</feature>
<protein>
    <submittedName>
        <fullName evidence="11">Kinase-like protein</fullName>
    </submittedName>
</protein>
<dbReference type="SMART" id="SM00133">
    <property type="entry name" value="S_TK_X"/>
    <property type="match status" value="1"/>
</dbReference>
<feature type="compositionally biased region" description="Polar residues" evidence="8">
    <location>
        <begin position="196"/>
        <end position="228"/>
    </location>
</feature>
<gene>
    <name evidence="11" type="ORF">DM01DRAFT_1334787</name>
</gene>
<dbReference type="GO" id="GO:0004674">
    <property type="term" value="F:protein serine/threonine kinase activity"/>
    <property type="evidence" value="ECO:0007669"/>
    <property type="project" value="UniProtKB-KW"/>
</dbReference>
<evidence type="ECO:0000313" key="11">
    <source>
        <dbReference type="EMBL" id="ORX56313.1"/>
    </source>
</evidence>
<evidence type="ECO:0000259" key="10">
    <source>
        <dbReference type="PROSITE" id="PS51285"/>
    </source>
</evidence>
<proteinExistence type="predicted"/>
<dbReference type="SUPFAM" id="SSF56112">
    <property type="entry name" value="Protein kinase-like (PK-like)"/>
    <property type="match status" value="1"/>
</dbReference>
<keyword evidence="6 7" id="KW-0067">ATP-binding</keyword>
<dbReference type="InterPro" id="IPR045270">
    <property type="entry name" value="STKc_AGC"/>
</dbReference>
<feature type="region of interest" description="Disordered" evidence="8">
    <location>
        <begin position="167"/>
        <end position="242"/>
    </location>
</feature>
<accession>A0A1X2GKY3</accession>
<dbReference type="PANTHER" id="PTHR24351">
    <property type="entry name" value="RIBOSOMAL PROTEIN S6 KINASE"/>
    <property type="match status" value="1"/>
</dbReference>
<evidence type="ECO:0000256" key="3">
    <source>
        <dbReference type="ARBA" id="ARBA00022679"/>
    </source>
</evidence>
<dbReference type="InterPro" id="IPR011009">
    <property type="entry name" value="Kinase-like_dom_sf"/>
</dbReference>
<dbReference type="EMBL" id="MCGT01000010">
    <property type="protein sequence ID" value="ORX56313.1"/>
    <property type="molecule type" value="Genomic_DNA"/>
</dbReference>
<dbReference type="CDD" id="cd06093">
    <property type="entry name" value="PX_domain"/>
    <property type="match status" value="1"/>
</dbReference>
<dbReference type="CDD" id="cd05123">
    <property type="entry name" value="STKc_AGC"/>
    <property type="match status" value="1"/>
</dbReference>
<dbReference type="Pfam" id="PF00069">
    <property type="entry name" value="Pkinase"/>
    <property type="match status" value="1"/>
</dbReference>
<dbReference type="PROSITE" id="PS00107">
    <property type="entry name" value="PROTEIN_KINASE_ATP"/>
    <property type="match status" value="1"/>
</dbReference>
<keyword evidence="1" id="KW-0723">Serine/threonine-protein kinase</keyword>
<comment type="caution">
    <text evidence="11">The sequence shown here is derived from an EMBL/GenBank/DDBJ whole genome shotgun (WGS) entry which is preliminary data.</text>
</comment>
<dbReference type="Proteomes" id="UP000242146">
    <property type="component" value="Unassembled WGS sequence"/>
</dbReference>
<evidence type="ECO:0000256" key="7">
    <source>
        <dbReference type="PROSITE-ProRule" id="PRU10141"/>
    </source>
</evidence>
<keyword evidence="4 7" id="KW-0547">Nucleotide-binding</keyword>
<dbReference type="AlphaFoldDB" id="A0A1X2GKY3"/>
<dbReference type="InterPro" id="IPR000719">
    <property type="entry name" value="Prot_kinase_dom"/>
</dbReference>
<keyword evidence="12" id="KW-1185">Reference proteome</keyword>
<dbReference type="InterPro" id="IPR000961">
    <property type="entry name" value="AGC-kinase_C"/>
</dbReference>
<name>A0A1X2GKY3_9FUNG</name>
<evidence type="ECO:0000256" key="1">
    <source>
        <dbReference type="ARBA" id="ARBA00022527"/>
    </source>
</evidence>
<evidence type="ECO:0000256" key="6">
    <source>
        <dbReference type="ARBA" id="ARBA00022840"/>
    </source>
</evidence>
<dbReference type="STRING" id="101127.A0A1X2GKY3"/>
<dbReference type="PROSITE" id="PS00108">
    <property type="entry name" value="PROTEIN_KINASE_ST"/>
    <property type="match status" value="1"/>
</dbReference>
<dbReference type="OrthoDB" id="63267at2759"/>
<sequence length="631" mass="72722">MTDQRPIPQPNHLQDRLEIAVFETTILITKRNKNTKKRVSHLVNVFNIFLEDKQYSRYLVRYIDDFALFNEKVSEVFQKLPKVTFPLLDDVLQKQRHGWRSIFLKERHRSNPEKIETFLRQCYADPHLRTSSLLRDFLSAQREEDRVTPLAFVRHLLRQHHQDQLHDSILPVDKPALPSRSPRSSTTSHGGWTTSLRRMTSWASPRPTNLPSRRRNSMTTCSSISSLPSIARGPSSDDPLSHDLLDPNHPSRITIQHFQFIKVIGKGGMGKVFLVRKYGANQLLALKAIRKQHVVQENEVAHTLMERNILATTARISHPFLIRLHHAFQDAQQLFLVLDYHAGGDLATQLAIFGKFHPDRCRLYTAEIILGLQELHRLAILYRDLKPENILLAADGHIILTDFGLSKQFQLDEIDITNQRTNTFCGTAEYIAPEVLASQPYTIAVDFWSLGTILYEMLVGIIPFWAETHVAVYQRVLHDPLEFPEDMDPVTTNMIAGLLERNPLRRLGTGPEGPINIRSHPYFDSLEWPDVYYKRIKPLYLPNIQSSADFSHFDPDYLNMTPRLSPTETHTDHASDLFQGYSFGNADSLYMAEPFQHDDQNQSDAIYSIPFDTITQASRQWSSYDSQRDDE</sequence>
<dbReference type="PROSITE" id="PS51285">
    <property type="entry name" value="AGC_KINASE_CTER"/>
    <property type="match status" value="1"/>
</dbReference>
<organism evidence="11 12">
    <name type="scientific">Hesseltinella vesiculosa</name>
    <dbReference type="NCBI Taxonomy" id="101127"/>
    <lineage>
        <taxon>Eukaryota</taxon>
        <taxon>Fungi</taxon>
        <taxon>Fungi incertae sedis</taxon>
        <taxon>Mucoromycota</taxon>
        <taxon>Mucoromycotina</taxon>
        <taxon>Mucoromycetes</taxon>
        <taxon>Mucorales</taxon>
        <taxon>Cunninghamellaceae</taxon>
        <taxon>Hesseltinella</taxon>
    </lineage>
</organism>
<dbReference type="PROSITE" id="PS50011">
    <property type="entry name" value="PROTEIN_KINASE_DOM"/>
    <property type="match status" value="1"/>
</dbReference>
<evidence type="ECO:0000256" key="4">
    <source>
        <dbReference type="ARBA" id="ARBA00022741"/>
    </source>
</evidence>
<evidence type="ECO:0000256" key="8">
    <source>
        <dbReference type="SAM" id="MobiDB-lite"/>
    </source>
</evidence>
<evidence type="ECO:0000313" key="12">
    <source>
        <dbReference type="Proteomes" id="UP000242146"/>
    </source>
</evidence>
<dbReference type="Pfam" id="PF00433">
    <property type="entry name" value="Pkinase_C"/>
    <property type="match status" value="1"/>
</dbReference>
<dbReference type="SMART" id="SM00220">
    <property type="entry name" value="S_TKc"/>
    <property type="match status" value="1"/>
</dbReference>
<evidence type="ECO:0000256" key="5">
    <source>
        <dbReference type="ARBA" id="ARBA00022777"/>
    </source>
</evidence>
<feature type="binding site" evidence="7">
    <location>
        <position position="291"/>
    </location>
    <ligand>
        <name>ATP</name>
        <dbReference type="ChEBI" id="CHEBI:30616"/>
    </ligand>
</feature>
<dbReference type="InterPro" id="IPR017441">
    <property type="entry name" value="Protein_kinase_ATP_BS"/>
</dbReference>
<feature type="domain" description="AGC-kinase C-terminal" evidence="10">
    <location>
        <begin position="524"/>
        <end position="593"/>
    </location>
</feature>
<dbReference type="FunFam" id="1.10.510.10:FF:000008">
    <property type="entry name" value="Non-specific serine/threonine protein kinase"/>
    <property type="match status" value="1"/>
</dbReference>
<dbReference type="InterPro" id="IPR017892">
    <property type="entry name" value="Pkinase_C"/>
</dbReference>
<keyword evidence="3" id="KW-0808">Transferase</keyword>
<dbReference type="InterPro" id="IPR008271">
    <property type="entry name" value="Ser/Thr_kinase_AS"/>
</dbReference>
<dbReference type="Gene3D" id="1.10.510.10">
    <property type="entry name" value="Transferase(Phosphotransferase) domain 1"/>
    <property type="match status" value="1"/>
</dbReference>
<evidence type="ECO:0000259" key="9">
    <source>
        <dbReference type="PROSITE" id="PS50011"/>
    </source>
</evidence>
<feature type="compositionally biased region" description="Low complexity" evidence="8">
    <location>
        <begin position="178"/>
        <end position="195"/>
    </location>
</feature>
<reference evidence="11 12" key="1">
    <citation type="submission" date="2016-07" db="EMBL/GenBank/DDBJ databases">
        <title>Pervasive Adenine N6-methylation of Active Genes in Fungi.</title>
        <authorList>
            <consortium name="DOE Joint Genome Institute"/>
            <person name="Mondo S.J."/>
            <person name="Dannebaum R.O."/>
            <person name="Kuo R.C."/>
            <person name="Labutti K."/>
            <person name="Haridas S."/>
            <person name="Kuo A."/>
            <person name="Salamov A."/>
            <person name="Ahrendt S.R."/>
            <person name="Lipzen A."/>
            <person name="Sullivan W."/>
            <person name="Andreopoulos W.B."/>
            <person name="Clum A."/>
            <person name="Lindquist E."/>
            <person name="Daum C."/>
            <person name="Ramamoorthy G.K."/>
            <person name="Gryganskyi A."/>
            <person name="Culley D."/>
            <person name="Magnuson J.K."/>
            <person name="James T.Y."/>
            <person name="O'Malley M.A."/>
            <person name="Stajich J.E."/>
            <person name="Spatafora J.W."/>
            <person name="Visel A."/>
            <person name="Grigoriev I.V."/>
        </authorList>
    </citation>
    <scope>NUCLEOTIDE SEQUENCE [LARGE SCALE GENOMIC DNA]</scope>
    <source>
        <strain evidence="11 12">NRRL 3301</strain>
    </source>
</reference>
<dbReference type="GO" id="GO:0005524">
    <property type="term" value="F:ATP binding"/>
    <property type="evidence" value="ECO:0007669"/>
    <property type="project" value="UniProtKB-UniRule"/>
</dbReference>
<evidence type="ECO:0000256" key="2">
    <source>
        <dbReference type="ARBA" id="ARBA00022553"/>
    </source>
</evidence>
<keyword evidence="2" id="KW-0597">Phosphoprotein</keyword>
<keyword evidence="5 11" id="KW-0418">Kinase</keyword>